<dbReference type="GO" id="GO:0008233">
    <property type="term" value="F:peptidase activity"/>
    <property type="evidence" value="ECO:0007669"/>
    <property type="project" value="UniProtKB-KW"/>
</dbReference>
<name>A0A6P2DLR5_9BACT</name>
<protein>
    <recommendedName>
        <fullName evidence="2">Peptidase S49 domain-containing protein</fullName>
    </recommendedName>
</protein>
<reference evidence="3 4" key="1">
    <citation type="submission" date="2019-05" db="EMBL/GenBank/DDBJ databases">
        <authorList>
            <consortium name="Science for Life Laboratories"/>
        </authorList>
    </citation>
    <scope>NUCLEOTIDE SEQUENCE [LARGE SCALE GENOMIC DNA]</scope>
    <source>
        <strain evidence="3">Soil9</strain>
    </source>
</reference>
<dbReference type="InterPro" id="IPR002142">
    <property type="entry name" value="Peptidase_S49"/>
</dbReference>
<gene>
    <name evidence="3" type="ORF">SOIL9_70540</name>
</gene>
<dbReference type="PANTHER" id="PTHR42987">
    <property type="entry name" value="PEPTIDASE S49"/>
    <property type="match status" value="1"/>
</dbReference>
<dbReference type="EMBL" id="LR593886">
    <property type="protein sequence ID" value="VTS03824.1"/>
    <property type="molecule type" value="Genomic_DNA"/>
</dbReference>
<dbReference type="InterPro" id="IPR029045">
    <property type="entry name" value="ClpP/crotonase-like_dom_sf"/>
</dbReference>
<evidence type="ECO:0000313" key="4">
    <source>
        <dbReference type="Proteomes" id="UP000464178"/>
    </source>
</evidence>
<dbReference type="RefSeq" id="WP_162673150.1">
    <property type="nucleotide sequence ID" value="NZ_LR593886.1"/>
</dbReference>
<comment type="similarity">
    <text evidence="1">Belongs to the peptidase S49 family.</text>
</comment>
<dbReference type="Gene3D" id="3.90.226.10">
    <property type="entry name" value="2-enoyl-CoA Hydratase, Chain A, domain 1"/>
    <property type="match status" value="1"/>
</dbReference>
<dbReference type="Pfam" id="PF13398">
    <property type="entry name" value="Peptidase_M50B"/>
    <property type="match status" value="1"/>
</dbReference>
<sequence length="485" mass="50182">MLDALTVPTFARVTDYCGVWAIESSAGAVLWSLARRTNLPAHVAAATPPQLAAAADYEVARVGPPANPTRIAIVPIVGTLMKSVSSMSSATSTVATRRAVRKAAADPDIGAILLAVDSPGGTVSGTADLAADVKAASKQKPVWAFAEDLCASAAYWIASQADRLFANTATALIGSIGTLVVVYDMSGAAEKEGIKALVFGTGPIKGAGTPGAPVTEEQQAYFRALVEGSQKSFDAAVQKSRSLTDKQLAGAKTGGVFGAAEALDRKLIDGVQSFDKTLADLSAEVRRRSGSGNTRAEAPVPRSVAVAPVVESPPFTPAVFAPAAGPVTFDARAGATALHEACHACVARALGLGVQMLVVRVDGSGTCTLREGYQAAMHLAAITAAAGPVFERLFGHAPHELIAQDEWAVNSYSAGYGRAMPFDPYQRAEELLGRPDVVAAVNRVARAVRIGVPMSGDQIEALITTSAPEPAPARRKAFTWEWVPG</sequence>
<accession>A0A6P2DLR5</accession>
<dbReference type="Pfam" id="PF01343">
    <property type="entry name" value="Peptidase_S49"/>
    <property type="match status" value="1"/>
</dbReference>
<dbReference type="GO" id="GO:0006508">
    <property type="term" value="P:proteolysis"/>
    <property type="evidence" value="ECO:0007669"/>
    <property type="project" value="UniProtKB-KW"/>
</dbReference>
<evidence type="ECO:0000313" key="3">
    <source>
        <dbReference type="EMBL" id="VTS03824.1"/>
    </source>
</evidence>
<feature type="domain" description="Peptidase S49" evidence="2">
    <location>
        <begin position="136"/>
        <end position="284"/>
    </location>
</feature>
<proteinExistence type="inferred from homology"/>
<keyword evidence="3" id="KW-0645">Protease</keyword>
<dbReference type="KEGG" id="gms:SOIL9_70540"/>
<dbReference type="Proteomes" id="UP000464178">
    <property type="component" value="Chromosome"/>
</dbReference>
<dbReference type="CDD" id="cd07022">
    <property type="entry name" value="S49_Sppa_36K_type"/>
    <property type="match status" value="1"/>
</dbReference>
<organism evidence="3 4">
    <name type="scientific">Gemmata massiliana</name>
    <dbReference type="NCBI Taxonomy" id="1210884"/>
    <lineage>
        <taxon>Bacteria</taxon>
        <taxon>Pseudomonadati</taxon>
        <taxon>Planctomycetota</taxon>
        <taxon>Planctomycetia</taxon>
        <taxon>Gemmatales</taxon>
        <taxon>Gemmataceae</taxon>
        <taxon>Gemmata</taxon>
    </lineage>
</organism>
<dbReference type="SUPFAM" id="SSF52096">
    <property type="entry name" value="ClpP/crotonase"/>
    <property type="match status" value="1"/>
</dbReference>
<dbReference type="PANTHER" id="PTHR42987:SF4">
    <property type="entry name" value="PROTEASE SOHB-RELATED"/>
    <property type="match status" value="1"/>
</dbReference>
<evidence type="ECO:0000256" key="1">
    <source>
        <dbReference type="ARBA" id="ARBA00008683"/>
    </source>
</evidence>
<dbReference type="InterPro" id="IPR033855">
    <property type="entry name" value="Protein_C"/>
</dbReference>
<keyword evidence="4" id="KW-1185">Reference proteome</keyword>
<dbReference type="AlphaFoldDB" id="A0A6P2DLR5"/>
<dbReference type="InterPro" id="IPR049500">
    <property type="entry name" value="Peptidase_M50B-like"/>
</dbReference>
<keyword evidence="3" id="KW-0378">Hydrolase</keyword>
<evidence type="ECO:0000259" key="2">
    <source>
        <dbReference type="Pfam" id="PF01343"/>
    </source>
</evidence>